<gene>
    <name evidence="1" type="ORF">ACA1_073110</name>
</gene>
<name>L8HEL8_ACACF</name>
<dbReference type="RefSeq" id="XP_004353205.1">
    <property type="nucleotide sequence ID" value="XM_004353153.1"/>
</dbReference>
<protein>
    <submittedName>
        <fullName evidence="1">Uncharacterized protein</fullName>
    </submittedName>
</protein>
<dbReference type="AlphaFoldDB" id="L8HEL8"/>
<evidence type="ECO:0000313" key="2">
    <source>
        <dbReference type="Proteomes" id="UP000011083"/>
    </source>
</evidence>
<evidence type="ECO:0000313" key="1">
    <source>
        <dbReference type="EMBL" id="ELR23677.1"/>
    </source>
</evidence>
<dbReference type="GeneID" id="14924660"/>
<dbReference type="VEuPathDB" id="AmoebaDB:ACA1_073110"/>
<dbReference type="EMBL" id="KB007857">
    <property type="protein sequence ID" value="ELR23677.1"/>
    <property type="molecule type" value="Genomic_DNA"/>
</dbReference>
<reference evidence="1 2" key="1">
    <citation type="journal article" date="2013" name="Genome Biol.">
        <title>Genome of Acanthamoeba castellanii highlights extensive lateral gene transfer and early evolution of tyrosine kinase signaling.</title>
        <authorList>
            <person name="Clarke M."/>
            <person name="Lohan A.J."/>
            <person name="Liu B."/>
            <person name="Lagkouvardos I."/>
            <person name="Roy S."/>
            <person name="Zafar N."/>
            <person name="Bertelli C."/>
            <person name="Schilde C."/>
            <person name="Kianianmomeni A."/>
            <person name="Burglin T.R."/>
            <person name="Frech C."/>
            <person name="Turcotte B."/>
            <person name="Kopec K.O."/>
            <person name="Synnott J.M."/>
            <person name="Choo C."/>
            <person name="Paponov I."/>
            <person name="Finkler A."/>
            <person name="Soon Heng Tan C."/>
            <person name="Hutchins A.P."/>
            <person name="Weinmeier T."/>
            <person name="Rattei T."/>
            <person name="Chu J.S."/>
            <person name="Gimenez G."/>
            <person name="Irimia M."/>
            <person name="Rigden D.J."/>
            <person name="Fitzpatrick D.A."/>
            <person name="Lorenzo-Morales J."/>
            <person name="Bateman A."/>
            <person name="Chiu C.H."/>
            <person name="Tang P."/>
            <person name="Hegemann P."/>
            <person name="Fromm H."/>
            <person name="Raoult D."/>
            <person name="Greub G."/>
            <person name="Miranda-Saavedra D."/>
            <person name="Chen N."/>
            <person name="Nash P."/>
            <person name="Ginger M.L."/>
            <person name="Horn M."/>
            <person name="Schaap P."/>
            <person name="Caler L."/>
            <person name="Loftus B."/>
        </authorList>
    </citation>
    <scope>NUCLEOTIDE SEQUENCE [LARGE SCALE GENOMIC DNA]</scope>
    <source>
        <strain evidence="1 2">Neff</strain>
    </source>
</reference>
<proteinExistence type="predicted"/>
<dbReference type="Proteomes" id="UP000011083">
    <property type="component" value="Unassembled WGS sequence"/>
</dbReference>
<keyword evidence="2" id="KW-1185">Reference proteome</keyword>
<accession>L8HEL8</accession>
<feature type="non-terminal residue" evidence="1">
    <location>
        <position position="202"/>
    </location>
</feature>
<sequence>WILRSTQAAAAVATTEHGGGALHCQGGLQPARTTTVQHHAGRSVWAPCWLGRCCNSPVSWLIRLLYGRLRPGARPCCLPIPREAHQAATEDCKTREQPLLLLAVHQDRSTDPTLVLEHGSTHHWHTLLAVLLFYPNWNPASQLCDGGGWADAAGDHIIARCAHSLDCCQAGPARLSCSSPCPPCPKEESNQVELNIQTQGAL</sequence>
<organism evidence="1 2">
    <name type="scientific">Acanthamoeba castellanii (strain ATCC 30010 / Neff)</name>
    <dbReference type="NCBI Taxonomy" id="1257118"/>
    <lineage>
        <taxon>Eukaryota</taxon>
        <taxon>Amoebozoa</taxon>
        <taxon>Discosea</taxon>
        <taxon>Longamoebia</taxon>
        <taxon>Centramoebida</taxon>
        <taxon>Acanthamoebidae</taxon>
        <taxon>Acanthamoeba</taxon>
    </lineage>
</organism>
<dbReference type="KEGG" id="acan:ACA1_073110"/>